<protein>
    <recommendedName>
        <fullName evidence="5">SEC7 domain-containing protein</fullName>
    </recommendedName>
</protein>
<evidence type="ECO:0008006" key="5">
    <source>
        <dbReference type="Google" id="ProtNLM"/>
    </source>
</evidence>
<organism evidence="3 4">
    <name type="scientific">Mucor saturninus</name>
    <dbReference type="NCBI Taxonomy" id="64648"/>
    <lineage>
        <taxon>Eukaryota</taxon>
        <taxon>Fungi</taxon>
        <taxon>Fungi incertae sedis</taxon>
        <taxon>Mucoromycota</taxon>
        <taxon>Mucoromycotina</taxon>
        <taxon>Mucoromycetes</taxon>
        <taxon>Mucorales</taxon>
        <taxon>Mucorineae</taxon>
        <taxon>Mucoraceae</taxon>
        <taxon>Mucor</taxon>
    </lineage>
</organism>
<dbReference type="SMART" id="SM00222">
    <property type="entry name" value="Sec7"/>
    <property type="match status" value="1"/>
</dbReference>
<dbReference type="InterPro" id="IPR000904">
    <property type="entry name" value="Sec7_dom"/>
</dbReference>
<feature type="domain" description="SEC7" evidence="2">
    <location>
        <begin position="29"/>
        <end position="177"/>
    </location>
</feature>
<comment type="caution">
    <text evidence="3">The sequence shown here is derived from an EMBL/GenBank/DDBJ whole genome shotgun (WGS) entry which is preliminary data.</text>
</comment>
<dbReference type="GO" id="GO:0032012">
    <property type="term" value="P:regulation of ARF protein signal transduction"/>
    <property type="evidence" value="ECO:0007669"/>
    <property type="project" value="InterPro"/>
</dbReference>
<dbReference type="InterPro" id="IPR035999">
    <property type="entry name" value="Sec7_dom_sf"/>
</dbReference>
<dbReference type="InterPro" id="IPR041681">
    <property type="entry name" value="PH_9"/>
</dbReference>
<dbReference type="Gene3D" id="1.10.1000.11">
    <property type="entry name" value="Arf Nucleotide-binding Site Opener,domain 2"/>
    <property type="match status" value="1"/>
</dbReference>
<dbReference type="EMBL" id="JAEPRD010000057">
    <property type="protein sequence ID" value="KAG2202784.1"/>
    <property type="molecule type" value="Genomic_DNA"/>
</dbReference>
<dbReference type="Pfam" id="PF01369">
    <property type="entry name" value="Sec7"/>
    <property type="match status" value="1"/>
</dbReference>
<dbReference type="PROSITE" id="PS50190">
    <property type="entry name" value="SEC7"/>
    <property type="match status" value="1"/>
</dbReference>
<evidence type="ECO:0000313" key="3">
    <source>
        <dbReference type="EMBL" id="KAG2202784.1"/>
    </source>
</evidence>
<accession>A0A8H7R1H9</accession>
<dbReference type="SMART" id="SM00233">
    <property type="entry name" value="PH"/>
    <property type="match status" value="1"/>
</dbReference>
<gene>
    <name evidence="3" type="ORF">INT47_004808</name>
</gene>
<name>A0A8H7R1H9_9FUNG</name>
<evidence type="ECO:0000259" key="2">
    <source>
        <dbReference type="PROSITE" id="PS50190"/>
    </source>
</evidence>
<dbReference type="GO" id="GO:0005085">
    <property type="term" value="F:guanyl-nucleotide exchange factor activity"/>
    <property type="evidence" value="ECO:0007669"/>
    <property type="project" value="InterPro"/>
</dbReference>
<reference evidence="3" key="1">
    <citation type="submission" date="2020-12" db="EMBL/GenBank/DDBJ databases">
        <title>Metabolic potential, ecology and presence of endohyphal bacteria is reflected in genomic diversity of Mucoromycotina.</title>
        <authorList>
            <person name="Muszewska A."/>
            <person name="Okrasinska A."/>
            <person name="Steczkiewicz K."/>
            <person name="Drgas O."/>
            <person name="Orlowska M."/>
            <person name="Perlinska-Lenart U."/>
            <person name="Aleksandrzak-Piekarczyk T."/>
            <person name="Szatraj K."/>
            <person name="Zielenkiewicz U."/>
            <person name="Pilsyk S."/>
            <person name="Malc E."/>
            <person name="Mieczkowski P."/>
            <person name="Kruszewska J.S."/>
            <person name="Biernat P."/>
            <person name="Pawlowska J."/>
        </authorList>
    </citation>
    <scope>NUCLEOTIDE SEQUENCE</scope>
    <source>
        <strain evidence="3">WA0000017839</strain>
    </source>
</reference>
<evidence type="ECO:0000259" key="1">
    <source>
        <dbReference type="PROSITE" id="PS50003"/>
    </source>
</evidence>
<evidence type="ECO:0000313" key="4">
    <source>
        <dbReference type="Proteomes" id="UP000603453"/>
    </source>
</evidence>
<dbReference type="PANTHER" id="PTHR10663">
    <property type="entry name" value="GUANYL-NUCLEOTIDE EXCHANGE FACTOR"/>
    <property type="match status" value="1"/>
</dbReference>
<proteinExistence type="predicted"/>
<dbReference type="InterPro" id="IPR023394">
    <property type="entry name" value="Sec7_C_sf"/>
</dbReference>
<dbReference type="PROSITE" id="PS50003">
    <property type="entry name" value="PH_DOMAIN"/>
    <property type="match status" value="1"/>
</dbReference>
<dbReference type="SUPFAM" id="SSF48425">
    <property type="entry name" value="Sec7 domain"/>
    <property type="match status" value="1"/>
</dbReference>
<dbReference type="InterPro" id="IPR001849">
    <property type="entry name" value="PH_domain"/>
</dbReference>
<feature type="domain" description="PH" evidence="1">
    <location>
        <begin position="349"/>
        <end position="497"/>
    </location>
</feature>
<dbReference type="Pfam" id="PF15410">
    <property type="entry name" value="PH_9"/>
    <property type="match status" value="1"/>
</dbReference>
<dbReference type="AlphaFoldDB" id="A0A8H7R1H9"/>
<sequence length="625" mass="70273">MGKDGHTRAAIENERAIPDCQLWGPVSDSFSMSSSSSLVDNSATEYAQRIWDQDITVYDDLDRVVEWIGNGKPCSHSILQSYMILFDFKDLFLEQAFRSLCSRLHLKGETQQIDRILSQFSVRYFECNPQCIFGTSDVVHAIVYSLLLLNTDLHVAQGDYKKMSRSAFVKNTMNAIHAQLETPAAEVDDHRSNSGLSFGSLDWIPLQRTSSNQSALSTKSSNYAASIDSNTSIHSRHFPSWTLGSKAWQIEIKSLLKQMYSSIRHSQITNPSSPPSSNRVSAAFKRGMGTIIWKGARDSILGNEDNSISSIQSTNSTSVMHYQSVASHLQNADIPTCYISNAPYYKEGMVVRKHMLERTGQKAKHRDWRDCFMVIERSQLRMYKLDTNSSSNSGTTKRHTIRTTIMSRSNSTFSDTASQMSTSSDMIVGGGDWMSNAQLIGSVDLKHTLANALPSGYSRQRQHAFALQQSNGAVFLFQVGSVEQVHEWVSTCNYWAARESKEPLRGGVSSMEYGWGDCLESDVVEVINEWEAPAPMMSSSMLDESGQLQTFINHVQELSVQLDEHRDIKPKMEKRFLSCPKLSSKVKSNWEAKSHYLLHEIIKYQNYCDAIEKSLALQTEILSLP</sequence>
<dbReference type="Gene3D" id="2.30.29.30">
    <property type="entry name" value="Pleckstrin-homology domain (PH domain)/Phosphotyrosine-binding domain (PTB)"/>
    <property type="match status" value="1"/>
</dbReference>
<dbReference type="InterPro" id="IPR011993">
    <property type="entry name" value="PH-like_dom_sf"/>
</dbReference>
<dbReference type="SUPFAM" id="SSF50729">
    <property type="entry name" value="PH domain-like"/>
    <property type="match status" value="1"/>
</dbReference>
<keyword evidence="4" id="KW-1185">Reference proteome</keyword>
<dbReference type="PANTHER" id="PTHR10663:SF373">
    <property type="entry name" value="PH AND SEC7 DOMAIN-CONTAINING PROTEIN C11E3.11C"/>
    <property type="match status" value="1"/>
</dbReference>
<dbReference type="Proteomes" id="UP000603453">
    <property type="component" value="Unassembled WGS sequence"/>
</dbReference>
<dbReference type="OrthoDB" id="2157641at2759"/>